<name>A0A2A4X9H9_UNCAE</name>
<comment type="caution">
    <text evidence="1">The sequence shown here is derived from an EMBL/GenBank/DDBJ whole genome shotgun (WGS) entry which is preliminary data.</text>
</comment>
<dbReference type="EMBL" id="NVUK01000001">
    <property type="protein sequence ID" value="PCI78725.1"/>
    <property type="molecule type" value="Genomic_DNA"/>
</dbReference>
<sequence length="181" mass="19799">MSTLPLIVQQHWQATVKAAPHIESIGLTTVVAALFTHHVLRLECSASSILIAAIALRSSSKSLDFSTIKKCLLVGTTGALTLKTVLGIKTVSETVKNYYDLAKAMWSPQTSPEASDDDNSSEHEQIKVVTPREKLFTLVKFAAKNKRIQKMVVTAFALAVLRKIIKKRAPKGVAFVVNKML</sequence>
<dbReference type="Proteomes" id="UP000218775">
    <property type="component" value="Unassembled WGS sequence"/>
</dbReference>
<evidence type="ECO:0000313" key="2">
    <source>
        <dbReference type="Proteomes" id="UP000218775"/>
    </source>
</evidence>
<dbReference type="AlphaFoldDB" id="A0A2A4X9H9"/>
<organism evidence="1 2">
    <name type="scientific">Aerophobetes bacterium</name>
    <dbReference type="NCBI Taxonomy" id="2030807"/>
    <lineage>
        <taxon>Bacteria</taxon>
        <taxon>Candidatus Aerophobota</taxon>
    </lineage>
</organism>
<proteinExistence type="predicted"/>
<reference evidence="2" key="1">
    <citation type="submission" date="2017-08" db="EMBL/GenBank/DDBJ databases">
        <title>A dynamic microbial community with high functional redundancy inhabits the cold, oxic subseafloor aquifer.</title>
        <authorList>
            <person name="Tully B.J."/>
            <person name="Wheat C.G."/>
            <person name="Glazer B.T."/>
            <person name="Huber J.A."/>
        </authorList>
    </citation>
    <scope>NUCLEOTIDE SEQUENCE [LARGE SCALE GENOMIC DNA]</scope>
</reference>
<evidence type="ECO:0000313" key="1">
    <source>
        <dbReference type="EMBL" id="PCI78725.1"/>
    </source>
</evidence>
<protein>
    <submittedName>
        <fullName evidence="1">Uncharacterized protein</fullName>
    </submittedName>
</protein>
<accession>A0A2A4X9H9</accession>
<gene>
    <name evidence="1" type="ORF">COB21_00050</name>
</gene>